<keyword evidence="1" id="KW-0812">Transmembrane</keyword>
<protein>
    <submittedName>
        <fullName evidence="2">Uncharacterized protein</fullName>
    </submittedName>
</protein>
<dbReference type="Proteomes" id="UP000526734">
    <property type="component" value="Unassembled WGS sequence"/>
</dbReference>
<keyword evidence="1" id="KW-1133">Transmembrane helix</keyword>
<comment type="caution">
    <text evidence="2">The sequence shown here is derived from an EMBL/GenBank/DDBJ whole genome shotgun (WGS) entry which is preliminary data.</text>
</comment>
<reference evidence="2 3" key="1">
    <citation type="submission" date="2020-08" db="EMBL/GenBank/DDBJ databases">
        <title>Amycolatopsis sp. nov. DR6-1 isolated from Dendrobium heterocarpum.</title>
        <authorList>
            <person name="Tedsree N."/>
            <person name="Kuncharoen N."/>
            <person name="Likhitwitayawuid K."/>
            <person name="Tanasupawat S."/>
        </authorList>
    </citation>
    <scope>NUCLEOTIDE SEQUENCE [LARGE SCALE GENOMIC DNA]</scope>
    <source>
        <strain evidence="2 3">DR6-1</strain>
    </source>
</reference>
<feature type="transmembrane region" description="Helical" evidence="1">
    <location>
        <begin position="20"/>
        <end position="37"/>
    </location>
</feature>
<evidence type="ECO:0000313" key="3">
    <source>
        <dbReference type="Proteomes" id="UP000526734"/>
    </source>
</evidence>
<sequence>MLRSGSREETAMPIPGRVPLALLDALAAGLGLGYLARDYRNTLVSHGPVLSIAAVVGIAVIVVAYRGYRVLRSTNSRMEAIIADELSRRKPSPRPRR</sequence>
<dbReference type="EMBL" id="JACGZW010000023">
    <property type="protein sequence ID" value="MBB1159832.1"/>
    <property type="molecule type" value="Genomic_DNA"/>
</dbReference>
<accession>A0A7W3W7M0</accession>
<evidence type="ECO:0000313" key="2">
    <source>
        <dbReference type="EMBL" id="MBB1159832.1"/>
    </source>
</evidence>
<proteinExistence type="predicted"/>
<feature type="transmembrane region" description="Helical" evidence="1">
    <location>
        <begin position="49"/>
        <end position="68"/>
    </location>
</feature>
<gene>
    <name evidence="2" type="ORF">H4281_42370</name>
</gene>
<evidence type="ECO:0000256" key="1">
    <source>
        <dbReference type="SAM" id="Phobius"/>
    </source>
</evidence>
<keyword evidence="1" id="KW-0472">Membrane</keyword>
<keyword evidence="3" id="KW-1185">Reference proteome</keyword>
<organism evidence="2 3">
    <name type="scientific">Amycolatopsis dendrobii</name>
    <dbReference type="NCBI Taxonomy" id="2760662"/>
    <lineage>
        <taxon>Bacteria</taxon>
        <taxon>Bacillati</taxon>
        <taxon>Actinomycetota</taxon>
        <taxon>Actinomycetes</taxon>
        <taxon>Pseudonocardiales</taxon>
        <taxon>Pseudonocardiaceae</taxon>
        <taxon>Amycolatopsis</taxon>
    </lineage>
</organism>
<dbReference type="AlphaFoldDB" id="A0A7W3W7M0"/>
<name>A0A7W3W7M0_9PSEU</name>